<dbReference type="RefSeq" id="WP_022769210.1">
    <property type="nucleotide sequence ID" value="NC_022575.1"/>
</dbReference>
<dbReference type="AlphaFoldDB" id="U5NBL8"/>
<gene>
    <name evidence="1" type="ORF">PRV_00905</name>
</gene>
<dbReference type="Proteomes" id="UP000017119">
    <property type="component" value="Chromosome"/>
</dbReference>
<evidence type="ECO:0000313" key="1">
    <source>
        <dbReference type="EMBL" id="AGX88946.1"/>
    </source>
</evidence>
<evidence type="ECO:0000313" key="2">
    <source>
        <dbReference type="Proteomes" id="UP000017119"/>
    </source>
</evidence>
<proteinExistence type="predicted"/>
<dbReference type="HOGENOM" id="CLU_068041_0_0_14"/>
<reference evidence="1 2" key="1">
    <citation type="journal article" date="2013" name="Genome Announc.">
        <title>Genome Sequence of Mycoplasma parvum (Formerly Eperythrozoon parvum), a Diminutive Hemoplasma of the Pig.</title>
        <authorList>
            <person name="do Nascimento N.C."/>
            <person name="Dos Santos A.P."/>
            <person name="Chu Y."/>
            <person name="Guimaraes A.M."/>
            <person name="Pagliaro A."/>
            <person name="Messick J.B."/>
        </authorList>
    </citation>
    <scope>NUCLEOTIDE SEQUENCE [LARGE SCALE GENOMIC DNA]</scope>
    <source>
        <strain evidence="1 2">Indiana</strain>
    </source>
</reference>
<organism evidence="1 2">
    <name type="scientific">Mycoplasma parvum str. Indiana</name>
    <dbReference type="NCBI Taxonomy" id="1403316"/>
    <lineage>
        <taxon>Bacteria</taxon>
        <taxon>Bacillati</taxon>
        <taxon>Mycoplasmatota</taxon>
        <taxon>Mollicutes</taxon>
        <taxon>Mycoplasmataceae</taxon>
        <taxon>Mycoplasma</taxon>
    </lineage>
</organism>
<sequence length="398" mass="46113">MCFGVHLEKYLSLGGRKWIKEKDVVTTERSKEGNEQKVSIDKELDVTVTHSKENNRYKNRIKVGVNCMDGDLIGWGDSFLDSKPSTALGWDKFQETFEKGLKGYLELIFGCNWEKILELKNLEKWWNSEGLGKGPENAAMVGIVARNGITSNEKLQRVNRNIRSSSTREGLNNTQETNFEKIWKLFEGEKPRDSRSKSSITNTAIEVSMYRREDSESSYIPMIQELVRESIARNLIRIVLGAQWCTKKDWNRQIGKQDCTSSEKYKVLGELKETESQNDQNEIFKNLKFDGTTGFKWNPGDGQNGGKPAWMWENVKKWNSGNDKKEWWKKVKEYLKEISTSSWFYGQNKEIAKILCYEIFKELIGKEKLKFFKEKEKWCKVGLNGASCPNGGLIWHQF</sequence>
<accession>U5NBL8</accession>
<dbReference type="KEGG" id="mpv:PRV_00905"/>
<dbReference type="EMBL" id="CP006771">
    <property type="protein sequence ID" value="AGX88946.1"/>
    <property type="molecule type" value="Genomic_DNA"/>
</dbReference>
<dbReference type="PATRIC" id="fig|1403316.3.peg.156"/>
<name>U5NBL8_9MOLU</name>
<keyword evidence="2" id="KW-1185">Reference proteome</keyword>
<protein>
    <submittedName>
        <fullName evidence="1">Uncharacterized protein</fullName>
    </submittedName>
</protein>